<feature type="region of interest" description="Disordered" evidence="1">
    <location>
        <begin position="1923"/>
        <end position="2068"/>
    </location>
</feature>
<feature type="compositionally biased region" description="Polar residues" evidence="1">
    <location>
        <begin position="2179"/>
        <end position="2195"/>
    </location>
</feature>
<feature type="compositionally biased region" description="Low complexity" evidence="1">
    <location>
        <begin position="849"/>
        <end position="872"/>
    </location>
</feature>
<dbReference type="PANTHER" id="PTHR14038:SF0">
    <property type="entry name" value="LP18708P"/>
    <property type="match status" value="1"/>
</dbReference>
<feature type="compositionally biased region" description="Basic and acidic residues" evidence="1">
    <location>
        <begin position="1199"/>
        <end position="1231"/>
    </location>
</feature>
<feature type="compositionally biased region" description="Low complexity" evidence="1">
    <location>
        <begin position="289"/>
        <end position="298"/>
    </location>
</feature>
<feature type="compositionally biased region" description="Pro residues" evidence="1">
    <location>
        <begin position="499"/>
        <end position="508"/>
    </location>
</feature>
<feature type="compositionally biased region" description="Pro residues" evidence="1">
    <location>
        <begin position="2051"/>
        <end position="2063"/>
    </location>
</feature>
<feature type="compositionally biased region" description="Basic and acidic residues" evidence="1">
    <location>
        <begin position="1101"/>
        <end position="1111"/>
    </location>
</feature>
<feature type="compositionally biased region" description="Pro residues" evidence="1">
    <location>
        <begin position="299"/>
        <end position="332"/>
    </location>
</feature>
<accession>A0A7R8WCJ5</accession>
<feature type="compositionally biased region" description="Gly residues" evidence="1">
    <location>
        <begin position="1154"/>
        <end position="1167"/>
    </location>
</feature>
<feature type="region of interest" description="Disordered" evidence="1">
    <location>
        <begin position="1594"/>
        <end position="1820"/>
    </location>
</feature>
<dbReference type="GO" id="GO:0030154">
    <property type="term" value="P:cell differentiation"/>
    <property type="evidence" value="ECO:0007669"/>
    <property type="project" value="TreeGrafter"/>
</dbReference>
<feature type="compositionally biased region" description="Gly residues" evidence="1">
    <location>
        <begin position="1965"/>
        <end position="1983"/>
    </location>
</feature>
<feature type="compositionally biased region" description="Low complexity" evidence="1">
    <location>
        <begin position="124"/>
        <end position="134"/>
    </location>
</feature>
<feature type="region of interest" description="Disordered" evidence="1">
    <location>
        <begin position="77"/>
        <end position="134"/>
    </location>
</feature>
<feature type="compositionally biased region" description="Low complexity" evidence="1">
    <location>
        <begin position="2034"/>
        <end position="2045"/>
    </location>
</feature>
<feature type="compositionally biased region" description="Gly residues" evidence="1">
    <location>
        <begin position="1250"/>
        <end position="1272"/>
    </location>
</feature>
<feature type="compositionally biased region" description="Basic and acidic residues" evidence="1">
    <location>
        <begin position="655"/>
        <end position="688"/>
    </location>
</feature>
<feature type="compositionally biased region" description="Pro residues" evidence="1">
    <location>
        <begin position="2018"/>
        <end position="2030"/>
    </location>
</feature>
<feature type="compositionally biased region" description="Basic and acidic residues" evidence="1">
    <location>
        <begin position="1649"/>
        <end position="1659"/>
    </location>
</feature>
<feature type="region of interest" description="Disordered" evidence="1">
    <location>
        <begin position="157"/>
        <end position="1372"/>
    </location>
</feature>
<reference evidence="2" key="1">
    <citation type="submission" date="2020-11" db="EMBL/GenBank/DDBJ databases">
        <authorList>
            <person name="Tran Van P."/>
        </authorList>
    </citation>
    <scope>NUCLEOTIDE SEQUENCE</scope>
</reference>
<feature type="compositionally biased region" description="Basic and acidic residues" evidence="1">
    <location>
        <begin position="873"/>
        <end position="885"/>
    </location>
</feature>
<feature type="compositionally biased region" description="Gly residues" evidence="1">
    <location>
        <begin position="983"/>
        <end position="1003"/>
    </location>
</feature>
<feature type="compositionally biased region" description="Basic and acidic residues" evidence="1">
    <location>
        <begin position="365"/>
        <end position="378"/>
    </location>
</feature>
<dbReference type="PANTHER" id="PTHR14038">
    <property type="entry name" value="BAT2 HLA-B-ASSOCIATED TRANSCRIPT 2"/>
    <property type="match status" value="1"/>
</dbReference>
<evidence type="ECO:0000313" key="2">
    <source>
        <dbReference type="EMBL" id="CAD7229134.1"/>
    </source>
</evidence>
<proteinExistence type="predicted"/>
<feature type="compositionally biased region" description="Polar residues" evidence="1">
    <location>
        <begin position="1923"/>
        <end position="1938"/>
    </location>
</feature>
<dbReference type="InterPro" id="IPR033184">
    <property type="entry name" value="PRRC2"/>
</dbReference>
<gene>
    <name evidence="2" type="ORF">CTOB1V02_LOCUS7007</name>
</gene>
<feature type="compositionally biased region" description="Polar residues" evidence="1">
    <location>
        <begin position="207"/>
        <end position="216"/>
    </location>
</feature>
<feature type="compositionally biased region" description="Low complexity" evidence="1">
    <location>
        <begin position="231"/>
        <end position="245"/>
    </location>
</feature>
<protein>
    <submittedName>
        <fullName evidence="2">Uncharacterized protein</fullName>
    </submittedName>
</protein>
<feature type="region of interest" description="Disordered" evidence="1">
    <location>
        <begin position="2098"/>
        <end position="2242"/>
    </location>
</feature>
<dbReference type="EMBL" id="OB661886">
    <property type="protein sequence ID" value="CAD7229134.1"/>
    <property type="molecule type" value="Genomic_DNA"/>
</dbReference>
<feature type="compositionally biased region" description="Low complexity" evidence="1">
    <location>
        <begin position="1325"/>
        <end position="1351"/>
    </location>
</feature>
<feature type="compositionally biased region" description="Acidic residues" evidence="1">
    <location>
        <begin position="1128"/>
        <end position="1141"/>
    </location>
</feature>
<feature type="compositionally biased region" description="Polar residues" evidence="1">
    <location>
        <begin position="545"/>
        <end position="556"/>
    </location>
</feature>
<feature type="compositionally biased region" description="Basic and acidic residues" evidence="1">
    <location>
        <begin position="413"/>
        <end position="426"/>
    </location>
</feature>
<feature type="compositionally biased region" description="Basic and acidic residues" evidence="1">
    <location>
        <begin position="735"/>
        <end position="749"/>
    </location>
</feature>
<organism evidence="2">
    <name type="scientific">Cyprideis torosa</name>
    <dbReference type="NCBI Taxonomy" id="163714"/>
    <lineage>
        <taxon>Eukaryota</taxon>
        <taxon>Metazoa</taxon>
        <taxon>Ecdysozoa</taxon>
        <taxon>Arthropoda</taxon>
        <taxon>Crustacea</taxon>
        <taxon>Oligostraca</taxon>
        <taxon>Ostracoda</taxon>
        <taxon>Podocopa</taxon>
        <taxon>Podocopida</taxon>
        <taxon>Cytherocopina</taxon>
        <taxon>Cytheroidea</taxon>
        <taxon>Cytherideidae</taxon>
        <taxon>Cyprideis</taxon>
    </lineage>
</organism>
<feature type="compositionally biased region" description="Basic and acidic residues" evidence="1">
    <location>
        <begin position="1428"/>
        <end position="1437"/>
    </location>
</feature>
<feature type="compositionally biased region" description="Low complexity" evidence="1">
    <location>
        <begin position="1594"/>
        <end position="1605"/>
    </location>
</feature>
<feature type="compositionally biased region" description="Basic and acidic residues" evidence="1">
    <location>
        <begin position="932"/>
        <end position="943"/>
    </location>
</feature>
<feature type="compositionally biased region" description="Basic and acidic residues" evidence="1">
    <location>
        <begin position="2215"/>
        <end position="2242"/>
    </location>
</feature>
<name>A0A7R8WCJ5_9CRUS</name>
<feature type="compositionally biased region" description="Pro residues" evidence="1">
    <location>
        <begin position="1491"/>
        <end position="1503"/>
    </location>
</feature>
<feature type="compositionally biased region" description="Basic and acidic residues" evidence="1">
    <location>
        <begin position="1238"/>
        <end position="1249"/>
    </location>
</feature>
<feature type="compositionally biased region" description="Basic and acidic residues" evidence="1">
    <location>
        <begin position="510"/>
        <end position="524"/>
    </location>
</feature>
<feature type="compositionally biased region" description="Low complexity" evidence="1">
    <location>
        <begin position="892"/>
        <end position="908"/>
    </location>
</feature>
<feature type="compositionally biased region" description="Basic and acidic residues" evidence="1">
    <location>
        <begin position="1280"/>
        <end position="1305"/>
    </location>
</feature>
<feature type="compositionally biased region" description="Low complexity" evidence="1">
    <location>
        <begin position="103"/>
        <end position="113"/>
    </location>
</feature>
<feature type="compositionally biased region" description="Polar residues" evidence="1">
    <location>
        <begin position="452"/>
        <end position="470"/>
    </location>
</feature>
<feature type="compositionally biased region" description="Gly residues" evidence="1">
    <location>
        <begin position="1020"/>
        <end position="1053"/>
    </location>
</feature>
<feature type="compositionally biased region" description="Polar residues" evidence="1">
    <location>
        <begin position="630"/>
        <end position="641"/>
    </location>
</feature>
<feature type="compositionally biased region" description="Gly residues" evidence="1">
    <location>
        <begin position="2137"/>
        <end position="2150"/>
    </location>
</feature>
<feature type="compositionally biased region" description="Low complexity" evidence="1">
    <location>
        <begin position="2112"/>
        <end position="2136"/>
    </location>
</feature>
<feature type="compositionally biased region" description="Gly residues" evidence="1">
    <location>
        <begin position="805"/>
        <end position="815"/>
    </location>
</feature>
<feature type="compositionally biased region" description="Gly residues" evidence="1">
    <location>
        <begin position="608"/>
        <end position="623"/>
    </location>
</feature>
<dbReference type="OrthoDB" id="1939715at2759"/>
<feature type="region of interest" description="Disordered" evidence="1">
    <location>
        <begin position="1393"/>
        <end position="1551"/>
    </location>
</feature>
<feature type="compositionally biased region" description="Polar residues" evidence="1">
    <location>
        <begin position="1719"/>
        <end position="1731"/>
    </location>
</feature>
<feature type="compositionally biased region" description="Basic and acidic residues" evidence="1">
    <location>
        <begin position="952"/>
        <end position="980"/>
    </location>
</feature>
<sequence length="2242" mass="234414">MEFSVKEGAKRAIRFGVCGGSVAEVQRRFRNEFKRRIRKEGEKREKRNAFVQRRPGICGGGEDERVVAGEMFPYPQRDAGAAVPSKKNHLQLVERGPSPTPTSPAAATTSAASGDYNSSRCRSPAPTAPNVAPVPAPNVKENGIANVVVPRFGGGDRGGFGLGRNDDLAGKSVGGGPSPVAGLTVEPQLPTHPHPVIPSAAGAKQAATWSSITSGGKQDLPRARFFQHEFPSLAAGATGGTAPPSADKDKDAPAATTEGGLSLRPQTEGSWTQGGGVKKSPSEENSSNAPTPAGDGDTPAPPVAPPPHVPPPSFLYSHPPPPLSTRGPPNPAFPRYRAEKPSTFTGSNGAHPPRADSKTLTNSIIKKEEMSQMDRLMDDLGEDSWVGSKDIDFTKTLDFSDDEDGQGQQGKPNSKESSKHPTHNDAKPMPQLPPSEQPHAVDVDHAHCGPPRSSSRGDGPQASANQNRPLQQPHAPLGWNSAPYEFMMQQRPPLFSYGAPPPMGPPPISRRYEDENELVARRAQEVAAAAERGRRRKEEDEMKETSSAPAGASQQLPPRLRNKQAEQGNQKAPPAAQATSPNPPGQPAEGRAGYRPPPGYGRKPTMERGGGFSGGDAGVGGWGQAPPMLDSSTQGWASSWGNQGGKDWAKEDEEEKRKEEETSRRRAREEEERRKKEENNRRENERRKAPWATGEPMVPSTTVNDSGILETTVDLTSGWDDEQPTSQQQDHSKRRAADGGRGADYDPSMRRSAAGNQGTKGRRQRGERPAAPAPITRERLEKSGVGRNGGQGASNMTTLRPRSGGMRGTGRMGGGLKREDKMGPIVPPTPVDKLPSLIDDIPDSQLPPAIAQAKNAKAAAQAAAAAAAAHAAQEQEEREERKRGSMDGGSSNGPSAASNAAANDVPNVWAKKRTFSTESGRWADEVEEEEKEAERKEKEEQSRLIEQQELEEQAKRDAQAAQERSQRQRRDGRAGGDGRRGGRYAGAPGGSGGSYRGGRGGRTLSGQGQSWVSSSRRGGRAGGRSGGYGGDDYRSGYGGGGGGMGASSAAGGGSRRRREEYGAPSNASSRPPKPQQPRPPPKEEESKRSLLGAEPVSPASTREDESSKGGTEESNQTTPTQPPTVVSLEEEEWYEEEDEDTATLGGAGRRKAAGGSGEHAGGRGTGAVGRYVTSSTRGAASKYGRGSGISAPARRGDRRRGAEGGRSGRDRDWRSGGGDRRDGRREKKEGEGGEEEEDKRSRTYRDDGYYGRGYGMGTRGGGSKWGGGGRGGRQYASRGGGRERRERPVRSEEEEKGKREKKDGGGEGGSVVPSSSPPPVDQKKGSGANTSTAGAQAAPAPSSSNTASQQQQKKRSPTPPEKKNENPLQSYDLNNIASVVIVDNQFGSHVVTESDLEDSDFQEVQSKRSKAKQNQEKAQPPAPSSGVETERGGREGKGGQSKRDKRGAEGQKKYSANRGIAGRGTSAGARVARGVPSHKSEEQVSSSAQSSPPPHPVSKPLPPKGNAWDTPITQVLSKSSVTNQTDNAPHASGPAPPSKPMGATPAATRTEAVTVEVSSALVLDEEMSSGHIGTIIFENTKIRAASKLTTTSVVSTASSTAPPTSDAGGTLVGRPPSPPPVSSPATVPPQNQSLSPTAQPFFRSSPPADETKEARDMRGSDSATTPAQQPAKKHSAHHPLDLTSPISPSSIDLKERIASVQKIWAMQDPTPMHQEPSVDLSQTGGSMSTADRPSGHHHLRPSSTGNVSSPARGPTPDSASVHSEGGAPGRGDDGRTHPGVQFEGANSVNMPPATSGGPPMSNICKVKPQPVLNAGGANPQSGVSQMGGVGGPPLATPFFAPQTHILSMSSHPFTPASLAQTFSMMATAPVVSSNNNPQQSNTYGPPMGIPPPTIPSPPVFNTPIYTPPPDPNTLFGVSSTASLRSQSPATPSFLSSPPTEMIKMYQPQTGPGSGGPPPVSMGNTLVGGGGSGGPPSKRNGGGISMPSLSHMATGTPYDPLGPTAPGGYPPHQQNYFTAPPPPHPPNPPAPGTHSSFFPTGPSFTSYAHFGAPPPPLHHPPPPASGNAGAQAYRSLYKESDLMSEAFYGSAPPFPPSYGRDKFMGGPSGGLGSLNSGSSGLGPSSTFAPFAASSSSRGSGGGFGGFGGGSIGSNPPFRSGGGGGFAPMVPGIRGGIAFMSNPNTTREYSPQPIQRPSSMDGKYGGGSGMMSASDDSTGKEEEQRRKEDGGDAEKKKESDVDKE</sequence>
<feature type="compositionally biased region" description="Polar residues" evidence="1">
    <location>
        <begin position="1511"/>
        <end position="1527"/>
    </location>
</feature>
<evidence type="ECO:0000256" key="1">
    <source>
        <dbReference type="SAM" id="MobiDB-lite"/>
    </source>
</evidence>